<evidence type="ECO:0000256" key="24">
    <source>
        <dbReference type="SAM" id="MobiDB-lite"/>
    </source>
</evidence>
<proteinExistence type="inferred from homology"/>
<dbReference type="SFLD" id="SFLDG00002">
    <property type="entry name" value="C1.7:_P-type_atpase_like"/>
    <property type="match status" value="1"/>
</dbReference>
<dbReference type="InterPro" id="IPR044492">
    <property type="entry name" value="P_typ_ATPase_HD_dom"/>
</dbReference>
<dbReference type="InterPro" id="IPR032630">
    <property type="entry name" value="P_typ_ATPase_c"/>
</dbReference>
<feature type="compositionally biased region" description="Basic and acidic residues" evidence="24">
    <location>
        <begin position="1442"/>
        <end position="1453"/>
    </location>
</feature>
<dbReference type="NCBIfam" id="TIGR01494">
    <property type="entry name" value="ATPase_P-type"/>
    <property type="match status" value="2"/>
</dbReference>
<evidence type="ECO:0000259" key="26">
    <source>
        <dbReference type="Pfam" id="PF16212"/>
    </source>
</evidence>
<evidence type="ECO:0000256" key="17">
    <source>
        <dbReference type="ARBA" id="ARBA00050913"/>
    </source>
</evidence>
<reference evidence="27 29" key="1">
    <citation type="journal article" date="2016" name="PLoS ONE">
        <title>Sequence Assembly of Yarrowia lipolytica Strain W29/CLIB89 Shows Transposable Element Diversity.</title>
        <authorList>
            <person name="Magnan C."/>
            <person name="Yu J."/>
            <person name="Chang I."/>
            <person name="Jahn E."/>
            <person name="Kanomata Y."/>
            <person name="Wu J."/>
            <person name="Zeller M."/>
            <person name="Oakes M."/>
            <person name="Baldi P."/>
            <person name="Sandmeyer S."/>
        </authorList>
    </citation>
    <scope>NUCLEOTIDE SEQUENCE [LARGE SCALE GENOMIC DNA]</scope>
    <source>
        <strain evidence="27">CLIB89</strain>
        <strain evidence="29">CLIB89(W29)</strain>
    </source>
</reference>
<feature type="binding site" evidence="21">
    <location>
        <position position="1077"/>
    </location>
    <ligand>
        <name>ATP</name>
        <dbReference type="ChEBI" id="CHEBI:30616"/>
    </ligand>
</feature>
<feature type="binding site" evidence="21">
    <location>
        <position position="943"/>
    </location>
    <ligand>
        <name>ATP</name>
        <dbReference type="ChEBI" id="CHEBI:30616"/>
    </ligand>
</feature>
<comment type="subcellular location">
    <subcellularLocation>
        <location evidence="2">Cell membrane</location>
        <topology evidence="2">Multi-pass membrane protein</topology>
    </subcellularLocation>
    <subcellularLocation>
        <location evidence="23">Membrane</location>
        <topology evidence="23">Multi-pass membrane protein</topology>
    </subcellularLocation>
</comment>
<evidence type="ECO:0000256" key="19">
    <source>
        <dbReference type="ARBA" id="ARBA00052223"/>
    </source>
</evidence>
<evidence type="ECO:0000256" key="7">
    <source>
        <dbReference type="ARBA" id="ARBA00022723"/>
    </source>
</evidence>
<keyword evidence="11 23" id="KW-1278">Translocase</keyword>
<evidence type="ECO:0000256" key="22">
    <source>
        <dbReference type="PIRSR" id="PIRSR606539-3"/>
    </source>
</evidence>
<evidence type="ECO:0000256" key="3">
    <source>
        <dbReference type="ARBA" id="ARBA00008109"/>
    </source>
</evidence>
<reference evidence="28 30" key="2">
    <citation type="submission" date="2018-07" db="EMBL/GenBank/DDBJ databases">
        <title>Draft Genome Assemblies for Five Robust Yarrowia lipolytica Strains Exhibiting High Lipid Production and Pentose Sugar Utilization and Sugar Alcohol Secretion from Undetoxified Lignocellulosic Biomass Hydrolysates.</title>
        <authorList>
            <consortium name="DOE Joint Genome Institute"/>
            <person name="Walker C."/>
            <person name="Ryu S."/>
            <person name="Na H."/>
            <person name="Zane M."/>
            <person name="LaButti K."/>
            <person name="Lipzen A."/>
            <person name="Haridas S."/>
            <person name="Barry K."/>
            <person name="Grigoriev I.V."/>
            <person name="Quarterman J."/>
            <person name="Slininger P."/>
            <person name="Dien B."/>
            <person name="Trinh C.T."/>
        </authorList>
    </citation>
    <scope>NUCLEOTIDE SEQUENCE [LARGE SCALE GENOMIC DNA]</scope>
    <source>
        <strain evidence="28 30">YB392</strain>
    </source>
</reference>
<feature type="binding site" evidence="21">
    <location>
        <position position="1078"/>
    </location>
    <ligand>
        <name>ATP</name>
        <dbReference type="ChEBI" id="CHEBI:30616"/>
    </ligand>
</feature>
<gene>
    <name evidence="28" type="ORF">B0I71DRAFT_128163</name>
    <name evidence="27" type="ORF">YALI1_E20361g</name>
</gene>
<dbReference type="OMA" id="NEKPEMF"/>
<evidence type="ECO:0000256" key="14">
    <source>
        <dbReference type="ARBA" id="ARBA00023136"/>
    </source>
</evidence>
<dbReference type="Gene3D" id="2.70.150.10">
    <property type="entry name" value="Calcium-transporting ATPase, cytoplasmic transduction domain A"/>
    <property type="match status" value="1"/>
</dbReference>
<evidence type="ECO:0000259" key="25">
    <source>
        <dbReference type="Pfam" id="PF16209"/>
    </source>
</evidence>
<feature type="binding site" evidence="22">
    <location>
        <position position="631"/>
    </location>
    <ligand>
        <name>Mg(2+)</name>
        <dbReference type="ChEBI" id="CHEBI:18420"/>
    </ligand>
</feature>
<feature type="binding site" evidence="21">
    <location>
        <position position="1048"/>
    </location>
    <ligand>
        <name>ATP</name>
        <dbReference type="ChEBI" id="CHEBI:30616"/>
    </ligand>
</feature>
<evidence type="ECO:0000256" key="13">
    <source>
        <dbReference type="ARBA" id="ARBA00023055"/>
    </source>
</evidence>
<feature type="binding site" evidence="21">
    <location>
        <position position="762"/>
    </location>
    <ligand>
        <name>ATP</name>
        <dbReference type="ChEBI" id="CHEBI:30616"/>
    </ligand>
</feature>
<accession>A0A1D8NIR3</accession>
<dbReference type="PANTHER" id="PTHR24092:SF180">
    <property type="entry name" value="PHOSPHOLIPID-TRANSPORTING ATPASE DNF1-RELATED"/>
    <property type="match status" value="1"/>
</dbReference>
<dbReference type="SUPFAM" id="SSF81660">
    <property type="entry name" value="Metal cation-transporting ATPase, ATP-binding domain N"/>
    <property type="match status" value="1"/>
</dbReference>
<keyword evidence="14" id="KW-0472">Membrane</keyword>
<evidence type="ECO:0000256" key="21">
    <source>
        <dbReference type="PIRSR" id="PIRSR606539-2"/>
    </source>
</evidence>
<feature type="region of interest" description="Disordered" evidence="24">
    <location>
        <begin position="1383"/>
        <end position="1408"/>
    </location>
</feature>
<evidence type="ECO:0000313" key="30">
    <source>
        <dbReference type="Proteomes" id="UP000256601"/>
    </source>
</evidence>
<keyword evidence="6" id="KW-0812">Transmembrane</keyword>
<dbReference type="GO" id="GO:0000287">
    <property type="term" value="F:magnesium ion binding"/>
    <property type="evidence" value="ECO:0007669"/>
    <property type="project" value="UniProtKB-UniRule"/>
</dbReference>
<evidence type="ECO:0000313" key="29">
    <source>
        <dbReference type="Proteomes" id="UP000182444"/>
    </source>
</evidence>
<dbReference type="RefSeq" id="XP_504050.2">
    <property type="nucleotide sequence ID" value="XM_504050.2"/>
</dbReference>
<dbReference type="SFLD" id="SFLDS00003">
    <property type="entry name" value="Haloacid_Dehalogenase"/>
    <property type="match status" value="1"/>
</dbReference>
<dbReference type="InterPro" id="IPR006539">
    <property type="entry name" value="P-type_ATPase_IV"/>
</dbReference>
<feature type="active site" description="4-aspartylphosphate intermediate" evidence="20">
    <location>
        <position position="631"/>
    </location>
</feature>
<feature type="region of interest" description="Disordered" evidence="24">
    <location>
        <begin position="1428"/>
        <end position="1487"/>
    </location>
</feature>
<keyword evidence="12" id="KW-1133">Transmembrane helix</keyword>
<dbReference type="FunFam" id="3.40.1110.10:FF:000035">
    <property type="entry name" value="Phospholipid-transporting ATPase"/>
    <property type="match status" value="1"/>
</dbReference>
<dbReference type="InterPro" id="IPR036412">
    <property type="entry name" value="HAD-like_sf"/>
</dbReference>
<evidence type="ECO:0000256" key="6">
    <source>
        <dbReference type="ARBA" id="ARBA00022692"/>
    </source>
</evidence>
<dbReference type="GO" id="GO:0140351">
    <property type="term" value="F:glycosylceramide flippase activity"/>
    <property type="evidence" value="ECO:0007669"/>
    <property type="project" value="UniProtKB-ARBA"/>
</dbReference>
<dbReference type="VEuPathDB" id="FungiDB:YALI0_E17105g"/>
<evidence type="ECO:0000256" key="8">
    <source>
        <dbReference type="ARBA" id="ARBA00022741"/>
    </source>
</evidence>
<comment type="similarity">
    <text evidence="3 23">Belongs to the cation transport ATPase (P-type) (TC 3.A.3) family. Type IV subfamily.</text>
</comment>
<feature type="binding site" evidence="21">
    <location>
        <position position="631"/>
    </location>
    <ligand>
        <name>ATP</name>
        <dbReference type="ChEBI" id="CHEBI:30616"/>
    </ligand>
</feature>
<feature type="binding site" evidence="21">
    <location>
        <position position="945"/>
    </location>
    <ligand>
        <name>ATP</name>
        <dbReference type="ChEBI" id="CHEBI:30616"/>
    </ligand>
</feature>
<evidence type="ECO:0000256" key="11">
    <source>
        <dbReference type="ARBA" id="ARBA00022967"/>
    </source>
</evidence>
<dbReference type="NCBIfam" id="TIGR01652">
    <property type="entry name" value="ATPase-Plipid"/>
    <property type="match status" value="1"/>
</dbReference>
<keyword evidence="13" id="KW-0445">Lipid transport</keyword>
<dbReference type="InterPro" id="IPR023299">
    <property type="entry name" value="ATPase_P-typ_cyto_dom_N"/>
</dbReference>
<evidence type="ECO:0000313" key="27">
    <source>
        <dbReference type="EMBL" id="AOW05533.1"/>
    </source>
</evidence>
<sequence>MRASTDAELAEQGDNIAPLQEVGSNIDTTQSKRHRFGTQRRTHSVNRRRSLFQKLVHPERVEVDNTHEITDEAHGPSRTVYFNEPLPEDQKDPKTGNPLAHYVRNKIRTTKYTPITFVPKNLWYQFHNVANIYFLLIAILSAFSIFGVQSAGLAAVPIIVIVVLTAIKDAIEDYRRQILDMEVNNNVTRVLDGIENPNVEEDDVGLWRRFKKANSRFWGPKGRAFVRLFMPKQRRIESKEKEQELHRVLSNTTVITARMSSDLGGRPSGVSRGRRSDVRRSDIGRDVRPSMDLGRPSMDRDQRRSSVRFSGDFGEGPAGDSRTLRASTDNRDSKNPGEFSDDPTVIDYNQRPEGVAKFRKKYWKQVNVGDIVRVLSDDEVPADIVVLSTSDDDGACYIETRNLDGETNLKVRQALSATKGIRHASDFERSHFEVMSEPPHANMYSYNGVLKWRNTDGGAQSEPINSNNLLLRGCSVRNTRWVMGLVVFTGDDTKIVLNTGETPAKRSRMTRELNINVWSNVVLLAVLSIVAAAVQSQHFRRHDTSDHFFEFGIVGGTYAVGGLVTFFTFLIVLQSLVPISLYISIEIVKTCHAFFIYNDIDMYYAPLDYPCTPKSWSISDDLGQIEYIFSDKTGTLTQNVMEFKQCTIGGKSYGKVFTEAMLGLRKRQGANIDTLKVEMEQDIADDRQLMAREMAKVYHNPYLTAEPTFVSSDIIRDLEGASGPDQQKHVHYFLLALALCHSVLPEVDEEGVLVFKAQSPDEAALVSTARDLGFTVVERTRKSVVVDVMGKRIEYDILAMLEFNSTRKRMSTVVRLPDTGKIVLLCKGADSVILSRLNRQINESSLVEETARDLDRYANEGLRTLCLAHREISEREYEQWYSLHSEAARAIENREDKMDEVAEQIERDLRLLGGTAIEDRLQEGVPNSIALLAMAGIKLWVLTGDKVETAVNIGYSCNLLDNSMELITIQVKNPTVESVGAVLDEFAAKYNIDTSKEALKAAKKDHSPPKNNAAVVIDGDALTVALSDPLRIKFLLLCKNCKSVLCCRVSPAQKASVVSLVKKSLDVMTLAIGDGANDVSMIQEADVGVGIAGVEGRQAVMSSDYGIGQFRFLNKLLLVHGRWGYRRIAELTANLFYKNIVFAMTIFWFQVHTAMDGVMLFDYTYITLFNLAFTSLPVILLGIFDQDVSWQISIAVPQLYRRGILRLEWTQWKFWGYMLDGLFQSVICYFFTYLTFYKGHVTTNVGREINYREAYGAYAGTASMIACNIYVQLNMYQWSKPFLIICWVSSALVFAWTGIYTQFTASQLFYKTAQHLYGALNFWTCLLLMIIVCILPRLLGKCVHRSWFPMDIDIVREMWWAGEFNYLEGQDIDTIVSETTQNYGTSAREKPGYDQPPTDEYSDPNTDRVYKSERNSFMESATFPGSDYPVKGYSTSPVEMDNLEKRPQTDDSHLSPFADPNPNTSSPMQPAGRDVLHSDDDEHLVPK</sequence>
<name>A0A1D8NIR3_YARLL</name>
<dbReference type="FunFam" id="3.40.50.1000:FF:000108">
    <property type="entry name" value="Phospholipid-transporting ATPase"/>
    <property type="match status" value="1"/>
</dbReference>
<feature type="binding site" evidence="22">
    <location>
        <position position="633"/>
    </location>
    <ligand>
        <name>Mg(2+)</name>
        <dbReference type="ChEBI" id="CHEBI:18420"/>
    </ligand>
</feature>
<dbReference type="SUPFAM" id="SSF56784">
    <property type="entry name" value="HAD-like"/>
    <property type="match status" value="1"/>
</dbReference>
<dbReference type="EC" id="7.6.2.1" evidence="23"/>
<feature type="compositionally biased region" description="Basic and acidic residues" evidence="24">
    <location>
        <begin position="274"/>
        <end position="289"/>
    </location>
</feature>
<dbReference type="Proteomes" id="UP000256601">
    <property type="component" value="Unassembled WGS sequence"/>
</dbReference>
<dbReference type="EMBL" id="KZ858957">
    <property type="protein sequence ID" value="RDW27989.1"/>
    <property type="molecule type" value="Genomic_DNA"/>
</dbReference>
<keyword evidence="8 21" id="KW-0547">Nucleotide-binding</keyword>
<evidence type="ECO:0000256" key="1">
    <source>
        <dbReference type="ARBA" id="ARBA00001946"/>
    </source>
</evidence>
<dbReference type="eggNOG" id="KOG0206">
    <property type="taxonomic scope" value="Eukaryota"/>
</dbReference>
<comment type="catalytic activity">
    <reaction evidence="17">
        <text>a beta-D-glucosyl-(1&lt;-&gt;1')-N-acylsphing-4-enine(out) + ATP + H2O = a beta-D-glucosyl-(1&lt;-&gt;1')-N-acylsphing-4-enine(in) + ADP + phosphate + H(+)</text>
        <dbReference type="Rhea" id="RHEA:66036"/>
        <dbReference type="ChEBI" id="CHEBI:15377"/>
        <dbReference type="ChEBI" id="CHEBI:15378"/>
        <dbReference type="ChEBI" id="CHEBI:22801"/>
        <dbReference type="ChEBI" id="CHEBI:30616"/>
        <dbReference type="ChEBI" id="CHEBI:43474"/>
        <dbReference type="ChEBI" id="CHEBI:456216"/>
    </reaction>
    <physiologicalReaction direction="left-to-right" evidence="17">
        <dbReference type="Rhea" id="RHEA:66037"/>
    </physiologicalReaction>
</comment>
<dbReference type="SFLD" id="SFLDF00027">
    <property type="entry name" value="p-type_atpase"/>
    <property type="match status" value="1"/>
</dbReference>
<dbReference type="Gene3D" id="3.40.50.1000">
    <property type="entry name" value="HAD superfamily/HAD-like"/>
    <property type="match status" value="1"/>
</dbReference>
<dbReference type="Pfam" id="PF13246">
    <property type="entry name" value="Cation_ATPase"/>
    <property type="match status" value="1"/>
</dbReference>
<dbReference type="InterPro" id="IPR023214">
    <property type="entry name" value="HAD_sf"/>
</dbReference>
<dbReference type="KEGG" id="yli:2911650"/>
<dbReference type="GO" id="GO:0005886">
    <property type="term" value="C:plasma membrane"/>
    <property type="evidence" value="ECO:0007669"/>
    <property type="project" value="UniProtKB-SubCell"/>
</dbReference>
<dbReference type="PANTHER" id="PTHR24092">
    <property type="entry name" value="PROBABLE PHOSPHOLIPID-TRANSPORTING ATPASE"/>
    <property type="match status" value="1"/>
</dbReference>
<evidence type="ECO:0000256" key="20">
    <source>
        <dbReference type="PIRSR" id="PIRSR606539-1"/>
    </source>
</evidence>
<feature type="binding site" evidence="21">
    <location>
        <position position="803"/>
    </location>
    <ligand>
        <name>ATP</name>
        <dbReference type="ChEBI" id="CHEBI:30616"/>
    </ligand>
</feature>
<comment type="catalytic activity">
    <reaction evidence="16">
        <text>a 1,2-diacyl-sn-glycero-3-phosphoethanolamine(out) + ATP + H2O = a 1,2-diacyl-sn-glycero-3-phosphoethanolamine(in) + ADP + phosphate + H(+)</text>
        <dbReference type="Rhea" id="RHEA:66132"/>
        <dbReference type="ChEBI" id="CHEBI:15377"/>
        <dbReference type="ChEBI" id="CHEBI:15378"/>
        <dbReference type="ChEBI" id="CHEBI:30616"/>
        <dbReference type="ChEBI" id="CHEBI:43474"/>
        <dbReference type="ChEBI" id="CHEBI:64612"/>
        <dbReference type="ChEBI" id="CHEBI:456216"/>
    </reaction>
    <physiologicalReaction direction="left-to-right" evidence="16">
        <dbReference type="Rhea" id="RHEA:66133"/>
    </physiologicalReaction>
</comment>
<feature type="compositionally biased region" description="Basic and acidic residues" evidence="24">
    <location>
        <begin position="1474"/>
        <end position="1487"/>
    </location>
</feature>
<keyword evidence="9 21" id="KW-0067">ATP-binding</keyword>
<feature type="region of interest" description="Disordered" evidence="24">
    <location>
        <begin position="256"/>
        <end position="344"/>
    </location>
</feature>
<evidence type="ECO:0000256" key="4">
    <source>
        <dbReference type="ARBA" id="ARBA00022448"/>
    </source>
</evidence>
<comment type="cofactor">
    <cofactor evidence="1 22">
        <name>Mg(2+)</name>
        <dbReference type="ChEBI" id="CHEBI:18420"/>
    </cofactor>
</comment>
<keyword evidence="4" id="KW-0813">Transport</keyword>
<dbReference type="Proteomes" id="UP000182444">
    <property type="component" value="Chromosome 1E"/>
</dbReference>
<dbReference type="SUPFAM" id="SSF81665">
    <property type="entry name" value="Calcium ATPase, transmembrane domain M"/>
    <property type="match status" value="1"/>
</dbReference>
<dbReference type="Pfam" id="PF16212">
    <property type="entry name" value="PhoLip_ATPase_C"/>
    <property type="match status" value="1"/>
</dbReference>
<dbReference type="InterPro" id="IPR023298">
    <property type="entry name" value="ATPase_P-typ_TM_dom_sf"/>
</dbReference>
<dbReference type="GO" id="GO:0140346">
    <property type="term" value="F:phosphatidylserine flippase activity"/>
    <property type="evidence" value="ECO:0007669"/>
    <property type="project" value="UniProtKB-ARBA"/>
</dbReference>
<evidence type="ECO:0000256" key="9">
    <source>
        <dbReference type="ARBA" id="ARBA00022840"/>
    </source>
</evidence>
<evidence type="ECO:0000256" key="16">
    <source>
        <dbReference type="ARBA" id="ARBA00049128"/>
    </source>
</evidence>
<dbReference type="InterPro" id="IPR032631">
    <property type="entry name" value="P-type_ATPase_N"/>
</dbReference>
<evidence type="ECO:0000256" key="2">
    <source>
        <dbReference type="ARBA" id="ARBA00004651"/>
    </source>
</evidence>
<comment type="catalytic activity">
    <reaction evidence="19">
        <text>a 1,2-diacyl-sn-glycero-3-phosphocholine(out) + ATP + H2O = a 1,2-diacyl-sn-glycero-3-phosphocholine(in) + ADP + phosphate + H(+)</text>
        <dbReference type="Rhea" id="RHEA:38583"/>
        <dbReference type="ChEBI" id="CHEBI:15377"/>
        <dbReference type="ChEBI" id="CHEBI:15378"/>
        <dbReference type="ChEBI" id="CHEBI:30616"/>
        <dbReference type="ChEBI" id="CHEBI:43474"/>
        <dbReference type="ChEBI" id="CHEBI:57643"/>
        <dbReference type="ChEBI" id="CHEBI:456216"/>
    </reaction>
    <physiologicalReaction direction="left-to-right" evidence="19">
        <dbReference type="Rhea" id="RHEA:38584"/>
    </physiologicalReaction>
</comment>
<keyword evidence="7 22" id="KW-0479">Metal-binding</keyword>
<keyword evidence="5" id="KW-1003">Cell membrane</keyword>
<evidence type="ECO:0000256" key="5">
    <source>
        <dbReference type="ARBA" id="ARBA00022475"/>
    </source>
</evidence>
<feature type="binding site" evidence="21">
    <location>
        <position position="633"/>
    </location>
    <ligand>
        <name>ATP</name>
        <dbReference type="ChEBI" id="CHEBI:30616"/>
    </ligand>
</feature>
<feature type="binding site" evidence="21">
    <location>
        <position position="863"/>
    </location>
    <ligand>
        <name>ATP</name>
        <dbReference type="ChEBI" id="CHEBI:30616"/>
    </ligand>
</feature>
<feature type="binding site" evidence="21">
    <location>
        <position position="944"/>
    </location>
    <ligand>
        <name>ATP</name>
        <dbReference type="ChEBI" id="CHEBI:30616"/>
    </ligand>
</feature>
<dbReference type="GeneID" id="2911650"/>
<evidence type="ECO:0000256" key="15">
    <source>
        <dbReference type="ARBA" id="ARBA00034036"/>
    </source>
</evidence>
<feature type="domain" description="P-type ATPase C-terminal" evidence="26">
    <location>
        <begin position="1100"/>
        <end position="1349"/>
    </location>
</feature>
<dbReference type="PROSITE" id="PS00154">
    <property type="entry name" value="ATPASE_E1_E2"/>
    <property type="match status" value="1"/>
</dbReference>
<comment type="catalytic activity">
    <reaction evidence="18">
        <text>a 1,2-diacyl-sn-glycero-3-phospho-L-serine(out) + ATP + H2O = a 1,2-diacyl-sn-glycero-3-phospho-L-serine(in) + ADP + phosphate + H(+)</text>
        <dbReference type="Rhea" id="RHEA:38567"/>
        <dbReference type="ChEBI" id="CHEBI:15377"/>
        <dbReference type="ChEBI" id="CHEBI:15378"/>
        <dbReference type="ChEBI" id="CHEBI:30616"/>
        <dbReference type="ChEBI" id="CHEBI:43474"/>
        <dbReference type="ChEBI" id="CHEBI:57262"/>
        <dbReference type="ChEBI" id="CHEBI:456216"/>
    </reaction>
    <physiologicalReaction direction="left-to-right" evidence="18">
        <dbReference type="Rhea" id="RHEA:38568"/>
    </physiologicalReaction>
</comment>
<feature type="binding site" evidence="22">
    <location>
        <position position="1078"/>
    </location>
    <ligand>
        <name>Mg(2+)</name>
        <dbReference type="ChEBI" id="CHEBI:18420"/>
    </ligand>
</feature>
<evidence type="ECO:0000256" key="23">
    <source>
        <dbReference type="RuleBase" id="RU362033"/>
    </source>
</evidence>
<dbReference type="SUPFAM" id="SSF81653">
    <property type="entry name" value="Calcium ATPase, transduction domain A"/>
    <property type="match status" value="1"/>
</dbReference>
<dbReference type="Gene3D" id="3.40.1110.10">
    <property type="entry name" value="Calcium-transporting ATPase, cytoplasmic domain N"/>
    <property type="match status" value="1"/>
</dbReference>
<evidence type="ECO:0000256" key="10">
    <source>
        <dbReference type="ARBA" id="ARBA00022842"/>
    </source>
</evidence>
<feature type="domain" description="P-type ATPase N-terminal" evidence="25">
    <location>
        <begin position="92"/>
        <end position="144"/>
    </location>
</feature>
<feature type="binding site" evidence="21">
    <location>
        <position position="1054"/>
    </location>
    <ligand>
        <name>ATP</name>
        <dbReference type="ChEBI" id="CHEBI:30616"/>
    </ligand>
</feature>
<dbReference type="CDD" id="cd02073">
    <property type="entry name" value="P-type_ATPase_APLT_Dnf-like"/>
    <property type="match status" value="1"/>
</dbReference>
<keyword evidence="10 22" id="KW-0460">Magnesium</keyword>
<dbReference type="PRINTS" id="PR00119">
    <property type="entry name" value="CATATPASE"/>
</dbReference>
<dbReference type="EMBL" id="CP017557">
    <property type="protein sequence ID" value="AOW05533.1"/>
    <property type="molecule type" value="Genomic_DNA"/>
</dbReference>
<dbReference type="InterPro" id="IPR018303">
    <property type="entry name" value="ATPase_P-typ_P_site"/>
</dbReference>
<dbReference type="InterPro" id="IPR001757">
    <property type="entry name" value="P_typ_ATPase"/>
</dbReference>
<feature type="binding site" evidence="21">
    <location>
        <position position="632"/>
    </location>
    <ligand>
        <name>ATP</name>
        <dbReference type="ChEBI" id="CHEBI:30616"/>
    </ligand>
</feature>
<dbReference type="Pfam" id="PF16209">
    <property type="entry name" value="PhoLip_ATPase_N"/>
    <property type="match status" value="1"/>
</dbReference>
<feature type="binding site" evidence="21">
    <location>
        <position position="827"/>
    </location>
    <ligand>
        <name>ATP</name>
        <dbReference type="ChEBI" id="CHEBI:30616"/>
    </ligand>
</feature>
<evidence type="ECO:0000256" key="12">
    <source>
        <dbReference type="ARBA" id="ARBA00022989"/>
    </source>
</evidence>
<feature type="region of interest" description="Disordered" evidence="24">
    <location>
        <begin position="1"/>
        <end position="43"/>
    </location>
</feature>
<dbReference type="GO" id="GO:0016887">
    <property type="term" value="F:ATP hydrolysis activity"/>
    <property type="evidence" value="ECO:0007669"/>
    <property type="project" value="InterPro"/>
</dbReference>
<evidence type="ECO:0000256" key="18">
    <source>
        <dbReference type="ARBA" id="ARBA00051303"/>
    </source>
</evidence>
<evidence type="ECO:0000313" key="28">
    <source>
        <dbReference type="EMBL" id="RDW27989.1"/>
    </source>
</evidence>
<comment type="catalytic activity">
    <reaction evidence="15 23">
        <text>ATP + H2O + phospholipidSide 1 = ADP + phosphate + phospholipidSide 2.</text>
        <dbReference type="EC" id="7.6.2.1"/>
    </reaction>
</comment>
<dbReference type="GO" id="GO:0005524">
    <property type="term" value="F:ATP binding"/>
    <property type="evidence" value="ECO:0007669"/>
    <property type="project" value="UniProtKB-UniRule"/>
</dbReference>
<dbReference type="InterPro" id="IPR008250">
    <property type="entry name" value="ATPase_P-typ_transduc_dom_A_sf"/>
</dbReference>
<feature type="binding site" evidence="22">
    <location>
        <position position="1074"/>
    </location>
    <ligand>
        <name>Mg(2+)</name>
        <dbReference type="ChEBI" id="CHEBI:18420"/>
    </ligand>
</feature>
<protein>
    <recommendedName>
        <fullName evidence="23">Phospholipid-transporting ATPase</fullName>
        <ecNumber evidence="23">7.6.2.1</ecNumber>
    </recommendedName>
</protein>
<dbReference type="FunFam" id="3.40.50.1000:FF:000001">
    <property type="entry name" value="Phospholipid-transporting ATPase IC"/>
    <property type="match status" value="1"/>
</dbReference>
<feature type="compositionally biased region" description="Basic residues" evidence="24">
    <location>
        <begin position="31"/>
        <end position="43"/>
    </location>
</feature>
<dbReference type="OrthoDB" id="377733at2759"/>
<dbReference type="VEuPathDB" id="FungiDB:YALI1_E20361g"/>
<organism evidence="27 29">
    <name type="scientific">Yarrowia lipolytica</name>
    <name type="common">Candida lipolytica</name>
    <dbReference type="NCBI Taxonomy" id="4952"/>
    <lineage>
        <taxon>Eukaryota</taxon>
        <taxon>Fungi</taxon>
        <taxon>Dikarya</taxon>
        <taxon>Ascomycota</taxon>
        <taxon>Saccharomycotina</taxon>
        <taxon>Dipodascomycetes</taxon>
        <taxon>Dipodascales</taxon>
        <taxon>Dipodascales incertae sedis</taxon>
        <taxon>Yarrowia</taxon>
    </lineage>
</organism>